<accession>A0A2H0LKV8</accession>
<proteinExistence type="predicted"/>
<sequence length="106" mass="12603">MTNQTQLIQRLKKWQEEWDQLITETQLNPDQKIPQLLKSYKPQFQHLIRSLQTDTLQAQTHQGEFFPESTPSARMEKIVDRLIEKIDNLPLPSLANKRTSHARRRN</sequence>
<dbReference type="Proteomes" id="UP000230859">
    <property type="component" value="Unassembled WGS sequence"/>
</dbReference>
<protein>
    <submittedName>
        <fullName evidence="1">Uncharacterized protein</fullName>
    </submittedName>
</protein>
<evidence type="ECO:0000313" key="1">
    <source>
        <dbReference type="EMBL" id="PIQ84976.1"/>
    </source>
</evidence>
<organism evidence="1 2">
    <name type="scientific">Candidatus Abzuiibacterium crystallinum</name>
    <dbReference type="NCBI Taxonomy" id="1974748"/>
    <lineage>
        <taxon>Bacteria</taxon>
        <taxon>Pseudomonadati</taxon>
        <taxon>Candidatus Omnitrophota</taxon>
        <taxon>Candidatus Abzuiibacterium</taxon>
    </lineage>
</organism>
<comment type="caution">
    <text evidence="1">The sequence shown here is derived from an EMBL/GenBank/DDBJ whole genome shotgun (WGS) entry which is preliminary data.</text>
</comment>
<name>A0A2H0LKV8_9BACT</name>
<dbReference type="AlphaFoldDB" id="A0A2H0LKV8"/>
<evidence type="ECO:0000313" key="2">
    <source>
        <dbReference type="Proteomes" id="UP000230859"/>
    </source>
</evidence>
<gene>
    <name evidence="1" type="ORF">COV74_10260</name>
</gene>
<reference evidence="1 2" key="1">
    <citation type="submission" date="2017-09" db="EMBL/GenBank/DDBJ databases">
        <title>Depth-based differentiation of microbial function through sediment-hosted aquifers and enrichment of novel symbionts in the deep terrestrial subsurface.</title>
        <authorList>
            <person name="Probst A.J."/>
            <person name="Ladd B."/>
            <person name="Jarett J.K."/>
            <person name="Geller-Mcgrath D.E."/>
            <person name="Sieber C.M."/>
            <person name="Emerson J.B."/>
            <person name="Anantharaman K."/>
            <person name="Thomas B.C."/>
            <person name="Malmstrom R."/>
            <person name="Stieglmeier M."/>
            <person name="Klingl A."/>
            <person name="Woyke T."/>
            <person name="Ryan C.M."/>
            <person name="Banfield J.F."/>
        </authorList>
    </citation>
    <scope>NUCLEOTIDE SEQUENCE [LARGE SCALE GENOMIC DNA]</scope>
    <source>
        <strain evidence="1">CG11_big_fil_rev_8_21_14_0_20_45_26</strain>
    </source>
</reference>
<dbReference type="EMBL" id="PCVY01000076">
    <property type="protein sequence ID" value="PIQ84976.1"/>
    <property type="molecule type" value="Genomic_DNA"/>
</dbReference>